<evidence type="ECO:0000259" key="4">
    <source>
        <dbReference type="PROSITE" id="PS01124"/>
    </source>
</evidence>
<accession>A0A846X3E4</accession>
<dbReference type="GO" id="GO:0043565">
    <property type="term" value="F:sequence-specific DNA binding"/>
    <property type="evidence" value="ECO:0007669"/>
    <property type="project" value="InterPro"/>
</dbReference>
<dbReference type="InterPro" id="IPR050204">
    <property type="entry name" value="AraC_XylS_family_regulators"/>
</dbReference>
<evidence type="ECO:0000313" key="6">
    <source>
        <dbReference type="Proteomes" id="UP000582646"/>
    </source>
</evidence>
<dbReference type="AlphaFoldDB" id="A0A846X3E4"/>
<dbReference type="Pfam" id="PF12833">
    <property type="entry name" value="HTH_18"/>
    <property type="match status" value="1"/>
</dbReference>
<organism evidence="5 6">
    <name type="scientific">Tsukamurella spumae</name>
    <dbReference type="NCBI Taxonomy" id="44753"/>
    <lineage>
        <taxon>Bacteria</taxon>
        <taxon>Bacillati</taxon>
        <taxon>Actinomycetota</taxon>
        <taxon>Actinomycetes</taxon>
        <taxon>Mycobacteriales</taxon>
        <taxon>Tsukamurellaceae</taxon>
        <taxon>Tsukamurella</taxon>
    </lineage>
</organism>
<keyword evidence="6" id="KW-1185">Reference proteome</keyword>
<proteinExistence type="predicted"/>
<evidence type="ECO:0000256" key="3">
    <source>
        <dbReference type="ARBA" id="ARBA00023163"/>
    </source>
</evidence>
<dbReference type="Proteomes" id="UP000582646">
    <property type="component" value="Unassembled WGS sequence"/>
</dbReference>
<dbReference type="Gene3D" id="1.10.10.60">
    <property type="entry name" value="Homeodomain-like"/>
    <property type="match status" value="1"/>
</dbReference>
<dbReference type="PANTHER" id="PTHR46796:SF6">
    <property type="entry name" value="ARAC SUBFAMILY"/>
    <property type="match status" value="1"/>
</dbReference>
<dbReference type="EMBL" id="JAAXOQ010000013">
    <property type="protein sequence ID" value="NKY19045.1"/>
    <property type="molecule type" value="Genomic_DNA"/>
</dbReference>
<dbReference type="SUPFAM" id="SSF46689">
    <property type="entry name" value="Homeodomain-like"/>
    <property type="match status" value="2"/>
</dbReference>
<dbReference type="InterPro" id="IPR009057">
    <property type="entry name" value="Homeodomain-like_sf"/>
</dbReference>
<dbReference type="SMART" id="SM00342">
    <property type="entry name" value="HTH_ARAC"/>
    <property type="match status" value="1"/>
</dbReference>
<name>A0A846X3E4_9ACTN</name>
<protein>
    <submittedName>
        <fullName evidence="5">AraC family transcriptional regulator</fullName>
    </submittedName>
</protein>
<dbReference type="Pfam" id="PF14525">
    <property type="entry name" value="AraC_binding_2"/>
    <property type="match status" value="1"/>
</dbReference>
<keyword evidence="2" id="KW-0238">DNA-binding</keyword>
<comment type="caution">
    <text evidence="5">The sequence shown here is derived from an EMBL/GenBank/DDBJ whole genome shotgun (WGS) entry which is preliminary data.</text>
</comment>
<evidence type="ECO:0000256" key="1">
    <source>
        <dbReference type="ARBA" id="ARBA00023015"/>
    </source>
</evidence>
<keyword evidence="1" id="KW-0805">Transcription regulation</keyword>
<sequence length="334" mass="36169">MSPELDPRPVGSRQLVAAETDWDAIRSWTDDKYMAFDVRPLGRNAVPRSSMFSVQIGDITMTRFRYGVGVDLDNFDSDAGNVLVLTTLRGWTRHAPGTPHSAELTTGQTYVADCSRSSYGLEADPDHLQLNLTVPHGLLADLALRWWGHVPDDRLWTHRCAIGGADSAWLSLLEYATRTVAAAPEKATAGPIGTNLQEMIASQLLEEWAHRAGVDLREAPRVAAPRQVRVAVSYIDAHARDLPTVTDIAAAAGVSARSLSSGFNRYVGMSPRAYLVEQRLCGAYRELSAGAPSVSAVARSWGYVNMSVFAAAYTRRFGENPSATLARGSAGGPR</sequence>
<dbReference type="GO" id="GO:0003700">
    <property type="term" value="F:DNA-binding transcription factor activity"/>
    <property type="evidence" value="ECO:0007669"/>
    <property type="project" value="InterPro"/>
</dbReference>
<dbReference type="InterPro" id="IPR035418">
    <property type="entry name" value="AraC-bd_2"/>
</dbReference>
<evidence type="ECO:0000256" key="2">
    <source>
        <dbReference type="ARBA" id="ARBA00023125"/>
    </source>
</evidence>
<evidence type="ECO:0000313" key="5">
    <source>
        <dbReference type="EMBL" id="NKY19045.1"/>
    </source>
</evidence>
<dbReference type="InterPro" id="IPR018060">
    <property type="entry name" value="HTH_AraC"/>
</dbReference>
<keyword evidence="3" id="KW-0804">Transcription</keyword>
<reference evidence="5 6" key="1">
    <citation type="submission" date="2020-04" db="EMBL/GenBank/DDBJ databases">
        <title>MicrobeNet Type strains.</title>
        <authorList>
            <person name="Nicholson A.C."/>
        </authorList>
    </citation>
    <scope>NUCLEOTIDE SEQUENCE [LARGE SCALE GENOMIC DNA]</scope>
    <source>
        <strain evidence="5 6">DSM 44113</strain>
    </source>
</reference>
<dbReference type="PROSITE" id="PS01124">
    <property type="entry name" value="HTH_ARAC_FAMILY_2"/>
    <property type="match status" value="1"/>
</dbReference>
<gene>
    <name evidence="5" type="ORF">HF999_11775</name>
</gene>
<dbReference type="PANTHER" id="PTHR46796">
    <property type="entry name" value="HTH-TYPE TRANSCRIPTIONAL ACTIVATOR RHAS-RELATED"/>
    <property type="match status" value="1"/>
</dbReference>
<feature type="domain" description="HTH araC/xylS-type" evidence="4">
    <location>
        <begin position="229"/>
        <end position="327"/>
    </location>
</feature>
<dbReference type="RefSeq" id="WP_139057676.1">
    <property type="nucleotide sequence ID" value="NZ_BAAAKS010000017.1"/>
</dbReference>